<evidence type="ECO:0000256" key="4">
    <source>
        <dbReference type="ARBA" id="ARBA00023157"/>
    </source>
</evidence>
<dbReference type="Gene3D" id="3.40.30.10">
    <property type="entry name" value="Glutaredoxin"/>
    <property type="match status" value="1"/>
</dbReference>
<keyword evidence="6" id="KW-0472">Membrane</keyword>
<proteinExistence type="inferred from homology"/>
<evidence type="ECO:0000313" key="8">
    <source>
        <dbReference type="EMBL" id="KKQ69677.1"/>
    </source>
</evidence>
<dbReference type="InterPro" id="IPR013766">
    <property type="entry name" value="Thioredoxin_domain"/>
</dbReference>
<dbReference type="AlphaFoldDB" id="A0A0G0JSR8"/>
<accession>A0A0G0JSR8</accession>
<dbReference type="PROSITE" id="PS51352">
    <property type="entry name" value="THIOREDOXIN_2"/>
    <property type="match status" value="1"/>
</dbReference>
<dbReference type="PANTHER" id="PTHR13887:SF14">
    <property type="entry name" value="DISULFIDE BOND FORMATION PROTEIN D"/>
    <property type="match status" value="1"/>
</dbReference>
<keyword evidence="4" id="KW-1015">Disulfide bond</keyword>
<evidence type="ECO:0000256" key="2">
    <source>
        <dbReference type="ARBA" id="ARBA00022729"/>
    </source>
</evidence>
<evidence type="ECO:0000256" key="5">
    <source>
        <dbReference type="ARBA" id="ARBA00023284"/>
    </source>
</evidence>
<dbReference type="GO" id="GO:0016491">
    <property type="term" value="F:oxidoreductase activity"/>
    <property type="evidence" value="ECO:0007669"/>
    <property type="project" value="UniProtKB-KW"/>
</dbReference>
<keyword evidence="6" id="KW-1133">Transmembrane helix</keyword>
<dbReference type="PANTHER" id="PTHR13887">
    <property type="entry name" value="GLUTATHIONE S-TRANSFERASE KAPPA"/>
    <property type="match status" value="1"/>
</dbReference>
<feature type="domain" description="Thioredoxin" evidence="7">
    <location>
        <begin position="62"/>
        <end position="255"/>
    </location>
</feature>
<dbReference type="InterPro" id="IPR012336">
    <property type="entry name" value="Thioredoxin-like_fold"/>
</dbReference>
<evidence type="ECO:0000256" key="1">
    <source>
        <dbReference type="ARBA" id="ARBA00005791"/>
    </source>
</evidence>
<name>A0A0G0JSR8_9BACT</name>
<comment type="similarity">
    <text evidence="1">Belongs to the thioredoxin family. DsbA subfamily.</text>
</comment>
<keyword evidence="2" id="KW-0732">Signal</keyword>
<dbReference type="Pfam" id="PF13462">
    <property type="entry name" value="Thioredoxin_4"/>
    <property type="match status" value="1"/>
</dbReference>
<evidence type="ECO:0000256" key="6">
    <source>
        <dbReference type="SAM" id="Phobius"/>
    </source>
</evidence>
<organism evidence="8 9">
    <name type="scientific">Candidatus Shapirobacteria bacterium GW2011_GWE2_38_30</name>
    <dbReference type="NCBI Taxonomy" id="1618490"/>
    <lineage>
        <taxon>Bacteria</taxon>
        <taxon>Candidatus Shapironibacteriota</taxon>
    </lineage>
</organism>
<sequence length="255" mass="28235">MMKKIQKTKMGLTEMANRPHLIVVIPIMLLMFVNGFLWMKVNSLEAKIDNGVEAPSALGDQAAGQAAEPEMNLEAIKAVGKDDYIRGSDDADFVLVEYSDYECPFCQRFHDVMKQVMEEYGNKVAWVYRHYPLPFHQNAQMESEAAECVGELGGLEKFWQYSDSIYEKTTSTGTSFTKDQMAEMAVSVGVDKAKFVSCLDSGKYTDKVNAQLKDGSDAGIQGTPGTVIIAKNGQREFVPGALPFEEVKALIDGMK</sequence>
<dbReference type="Proteomes" id="UP000034406">
    <property type="component" value="Unassembled WGS sequence"/>
</dbReference>
<evidence type="ECO:0000256" key="3">
    <source>
        <dbReference type="ARBA" id="ARBA00023002"/>
    </source>
</evidence>
<dbReference type="STRING" id="1618490.US90_C0013G0018"/>
<evidence type="ECO:0000259" key="7">
    <source>
        <dbReference type="PROSITE" id="PS51352"/>
    </source>
</evidence>
<evidence type="ECO:0000313" key="9">
    <source>
        <dbReference type="Proteomes" id="UP000034406"/>
    </source>
</evidence>
<keyword evidence="3" id="KW-0560">Oxidoreductase</keyword>
<comment type="caution">
    <text evidence="8">The sequence shown here is derived from an EMBL/GenBank/DDBJ whole genome shotgun (WGS) entry which is preliminary data.</text>
</comment>
<keyword evidence="5" id="KW-0676">Redox-active center</keyword>
<gene>
    <name evidence="8" type="ORF">US90_C0013G0018</name>
</gene>
<feature type="transmembrane region" description="Helical" evidence="6">
    <location>
        <begin position="21"/>
        <end position="39"/>
    </location>
</feature>
<reference evidence="8 9" key="1">
    <citation type="journal article" date="2015" name="Nature">
        <title>rRNA introns, odd ribosomes, and small enigmatic genomes across a large radiation of phyla.</title>
        <authorList>
            <person name="Brown C.T."/>
            <person name="Hug L.A."/>
            <person name="Thomas B.C."/>
            <person name="Sharon I."/>
            <person name="Castelle C.J."/>
            <person name="Singh A."/>
            <person name="Wilkins M.J."/>
            <person name="Williams K.H."/>
            <person name="Banfield J.F."/>
        </authorList>
    </citation>
    <scope>NUCLEOTIDE SEQUENCE [LARGE SCALE GENOMIC DNA]</scope>
</reference>
<dbReference type="SUPFAM" id="SSF52833">
    <property type="entry name" value="Thioredoxin-like"/>
    <property type="match status" value="1"/>
</dbReference>
<protein>
    <submittedName>
        <fullName evidence="8">Sodium/proton antiporter</fullName>
    </submittedName>
</protein>
<keyword evidence="6" id="KW-0812">Transmembrane</keyword>
<dbReference type="InterPro" id="IPR036249">
    <property type="entry name" value="Thioredoxin-like_sf"/>
</dbReference>
<dbReference type="EMBL" id="LBUT01000013">
    <property type="protein sequence ID" value="KKQ69677.1"/>
    <property type="molecule type" value="Genomic_DNA"/>
</dbReference>